<dbReference type="InterPro" id="IPR003599">
    <property type="entry name" value="Ig_sub"/>
</dbReference>
<dbReference type="InterPro" id="IPR013098">
    <property type="entry name" value="Ig_I-set"/>
</dbReference>
<dbReference type="KEGG" id="lgi:LOTGIDRAFT_58595"/>
<keyword evidence="6" id="KW-1185">Reference proteome</keyword>
<evidence type="ECO:0000256" key="3">
    <source>
        <dbReference type="ARBA" id="ARBA00023319"/>
    </source>
</evidence>
<dbReference type="InterPro" id="IPR013783">
    <property type="entry name" value="Ig-like_fold"/>
</dbReference>
<feature type="domain" description="Ig-like" evidence="4">
    <location>
        <begin position="2"/>
        <end position="93"/>
    </location>
</feature>
<gene>
    <name evidence="5" type="ORF">LOTGIDRAFT_58595</name>
</gene>
<dbReference type="InterPro" id="IPR007110">
    <property type="entry name" value="Ig-like_dom"/>
</dbReference>
<dbReference type="FunFam" id="2.60.40.10:FF:000425">
    <property type="entry name" value="Myosin light chain kinase"/>
    <property type="match status" value="1"/>
</dbReference>
<dbReference type="Pfam" id="PF07679">
    <property type="entry name" value="I-set"/>
    <property type="match status" value="1"/>
</dbReference>
<dbReference type="SMART" id="SM00408">
    <property type="entry name" value="IGc2"/>
    <property type="match status" value="1"/>
</dbReference>
<evidence type="ECO:0000313" key="6">
    <source>
        <dbReference type="Proteomes" id="UP000030746"/>
    </source>
</evidence>
<evidence type="ECO:0000313" key="5">
    <source>
        <dbReference type="EMBL" id="ESP01887.1"/>
    </source>
</evidence>
<name>V4B871_LOTGI</name>
<evidence type="ECO:0000256" key="2">
    <source>
        <dbReference type="ARBA" id="ARBA00022490"/>
    </source>
</evidence>
<sequence>KPEFLKGIQDVEVNEGQSVKFRCKVKGYPQPRVTWHKDGKHMKNPGNARIEKFGNRDYILTIDYATMDDDAEYSVCAKNIAGEAKSTAQVIVEPAKTG</sequence>
<dbReference type="Proteomes" id="UP000030746">
    <property type="component" value="Unassembled WGS sequence"/>
</dbReference>
<feature type="non-terminal residue" evidence="5">
    <location>
        <position position="98"/>
    </location>
</feature>
<dbReference type="SMART" id="SM00409">
    <property type="entry name" value="IG"/>
    <property type="match status" value="1"/>
</dbReference>
<dbReference type="GeneID" id="20251456"/>
<dbReference type="AlphaFoldDB" id="V4B871"/>
<dbReference type="InterPro" id="IPR036179">
    <property type="entry name" value="Ig-like_dom_sf"/>
</dbReference>
<dbReference type="PROSITE" id="PS50835">
    <property type="entry name" value="IG_LIKE"/>
    <property type="match status" value="1"/>
</dbReference>
<keyword evidence="2" id="KW-0963">Cytoplasm</keyword>
<keyword evidence="3" id="KW-0393">Immunoglobulin domain</keyword>
<dbReference type="HOGENOM" id="CLU_145026_1_0_1"/>
<dbReference type="PANTHER" id="PTHR47633:SF4">
    <property type="entry name" value="MYOPALLADIN ISOFORM X1"/>
    <property type="match status" value="1"/>
</dbReference>
<dbReference type="InterPro" id="IPR003598">
    <property type="entry name" value="Ig_sub2"/>
</dbReference>
<reference evidence="5 6" key="1">
    <citation type="journal article" date="2013" name="Nature">
        <title>Insights into bilaterian evolution from three spiralian genomes.</title>
        <authorList>
            <person name="Simakov O."/>
            <person name="Marletaz F."/>
            <person name="Cho S.J."/>
            <person name="Edsinger-Gonzales E."/>
            <person name="Havlak P."/>
            <person name="Hellsten U."/>
            <person name="Kuo D.H."/>
            <person name="Larsson T."/>
            <person name="Lv J."/>
            <person name="Arendt D."/>
            <person name="Savage R."/>
            <person name="Osoegawa K."/>
            <person name="de Jong P."/>
            <person name="Grimwood J."/>
            <person name="Chapman J.A."/>
            <person name="Shapiro H."/>
            <person name="Aerts A."/>
            <person name="Otillar R.P."/>
            <person name="Terry A.Y."/>
            <person name="Boore J.L."/>
            <person name="Grigoriev I.V."/>
            <person name="Lindberg D.R."/>
            <person name="Seaver E.C."/>
            <person name="Weisblat D.A."/>
            <person name="Putnam N.H."/>
            <person name="Rokhsar D.S."/>
        </authorList>
    </citation>
    <scope>NUCLEOTIDE SEQUENCE [LARGE SCALE GENOMIC DNA]</scope>
</reference>
<evidence type="ECO:0000259" key="4">
    <source>
        <dbReference type="PROSITE" id="PS50835"/>
    </source>
</evidence>
<dbReference type="EMBL" id="KB200330">
    <property type="protein sequence ID" value="ESP01887.1"/>
    <property type="molecule type" value="Genomic_DNA"/>
</dbReference>
<dbReference type="SUPFAM" id="SSF48726">
    <property type="entry name" value="Immunoglobulin"/>
    <property type="match status" value="1"/>
</dbReference>
<accession>V4B871</accession>
<dbReference type="CTD" id="20251456"/>
<dbReference type="Gene3D" id="2.60.40.10">
    <property type="entry name" value="Immunoglobulins"/>
    <property type="match status" value="1"/>
</dbReference>
<dbReference type="RefSeq" id="XP_009047377.1">
    <property type="nucleotide sequence ID" value="XM_009049129.1"/>
</dbReference>
<dbReference type="GO" id="GO:0005737">
    <property type="term" value="C:cytoplasm"/>
    <property type="evidence" value="ECO:0007669"/>
    <property type="project" value="UniProtKB-SubCell"/>
</dbReference>
<comment type="subcellular location">
    <subcellularLocation>
        <location evidence="1">Cytoplasm</location>
    </subcellularLocation>
</comment>
<feature type="non-terminal residue" evidence="5">
    <location>
        <position position="1"/>
    </location>
</feature>
<proteinExistence type="predicted"/>
<dbReference type="PANTHER" id="PTHR47633">
    <property type="entry name" value="IMMUNOGLOBULIN"/>
    <property type="match status" value="1"/>
</dbReference>
<organism evidence="5 6">
    <name type="scientific">Lottia gigantea</name>
    <name type="common">Giant owl limpet</name>
    <dbReference type="NCBI Taxonomy" id="225164"/>
    <lineage>
        <taxon>Eukaryota</taxon>
        <taxon>Metazoa</taxon>
        <taxon>Spiralia</taxon>
        <taxon>Lophotrochozoa</taxon>
        <taxon>Mollusca</taxon>
        <taxon>Gastropoda</taxon>
        <taxon>Patellogastropoda</taxon>
        <taxon>Lottioidea</taxon>
        <taxon>Lottiidae</taxon>
        <taxon>Lottia</taxon>
    </lineage>
</organism>
<dbReference type="OrthoDB" id="10072397at2759"/>
<evidence type="ECO:0000256" key="1">
    <source>
        <dbReference type="ARBA" id="ARBA00004496"/>
    </source>
</evidence>
<protein>
    <recommendedName>
        <fullName evidence="4">Ig-like domain-containing protein</fullName>
    </recommendedName>
</protein>